<keyword evidence="9" id="KW-1185">Reference proteome</keyword>
<keyword evidence="4 7" id="KW-0812">Transmembrane</keyword>
<evidence type="ECO:0000256" key="3">
    <source>
        <dbReference type="ARBA" id="ARBA00022475"/>
    </source>
</evidence>
<dbReference type="EMBL" id="CP002521">
    <property type="protein sequence ID" value="ADX45964.1"/>
    <property type="molecule type" value="Genomic_DNA"/>
</dbReference>
<keyword evidence="3" id="KW-1003">Cell membrane</keyword>
<dbReference type="GO" id="GO:0016020">
    <property type="term" value="C:membrane"/>
    <property type="evidence" value="ECO:0007669"/>
    <property type="project" value="UniProtKB-SubCell"/>
</dbReference>
<sequence>MRALPRHPSDAQKPAASRTVTSALSILLPLFALIAAGYLSRRARVFDASASSTINRFVVWLALPAALFGIMAHSTWAQLWQPRFIAAFGIATLAVFIAVLALRLHGGRHLADASVDAVAASYSNTAYVGLPLCLLVFGHASQMAATVATILVVCMLFSLAVVLVEVGLGSDGPGLRTVVQALARSLRNPIVLAPLLGAAFAATGLPLPGGVDTFLHMLGQAATPCALVGLGAFMADRPAQPHGQARGHRTSLSLTAAKLLALPALTWWLAQSVFLLPAAQVHMAVLLAALPTGTGPFMLAEFYRREAAVTSATTLLTTAGSVVTLSGLLMLFA</sequence>
<feature type="transmembrane region" description="Helical" evidence="7">
    <location>
        <begin position="189"/>
        <end position="208"/>
    </location>
</feature>
<evidence type="ECO:0000256" key="2">
    <source>
        <dbReference type="ARBA" id="ARBA00022448"/>
    </source>
</evidence>
<dbReference type="PANTHER" id="PTHR36838:SF3">
    <property type="entry name" value="TRANSPORTER AUXIN EFFLUX CARRIER EC FAMILY"/>
    <property type="match status" value="1"/>
</dbReference>
<feature type="transmembrane region" description="Helical" evidence="7">
    <location>
        <begin position="84"/>
        <end position="105"/>
    </location>
</feature>
<accession>F0Q9P9</accession>
<feature type="transmembrane region" description="Helical" evidence="7">
    <location>
        <begin position="143"/>
        <end position="168"/>
    </location>
</feature>
<feature type="transmembrane region" description="Helical" evidence="7">
    <location>
        <begin position="312"/>
        <end position="332"/>
    </location>
</feature>
<evidence type="ECO:0000256" key="1">
    <source>
        <dbReference type="ARBA" id="ARBA00004141"/>
    </source>
</evidence>
<dbReference type="InterPro" id="IPR004776">
    <property type="entry name" value="Mem_transp_PIN-like"/>
</dbReference>
<evidence type="ECO:0000313" key="9">
    <source>
        <dbReference type="Proteomes" id="UP000002482"/>
    </source>
</evidence>
<dbReference type="GO" id="GO:0055085">
    <property type="term" value="P:transmembrane transport"/>
    <property type="evidence" value="ECO:0007669"/>
    <property type="project" value="InterPro"/>
</dbReference>
<feature type="transmembrane region" description="Helical" evidence="7">
    <location>
        <begin position="20"/>
        <end position="41"/>
    </location>
</feature>
<evidence type="ECO:0000256" key="4">
    <source>
        <dbReference type="ARBA" id="ARBA00022692"/>
    </source>
</evidence>
<feature type="transmembrane region" description="Helical" evidence="7">
    <location>
        <begin position="53"/>
        <end position="72"/>
    </location>
</feature>
<protein>
    <submittedName>
        <fullName evidence="8">Auxin Efflux Carrier</fullName>
    </submittedName>
</protein>
<keyword evidence="5 7" id="KW-1133">Transmembrane helix</keyword>
<keyword evidence="2" id="KW-0813">Transport</keyword>
<evidence type="ECO:0000313" key="8">
    <source>
        <dbReference type="EMBL" id="ADX45964.1"/>
    </source>
</evidence>
<dbReference type="KEGG" id="aaa:Acav_2051"/>
<evidence type="ECO:0000256" key="6">
    <source>
        <dbReference type="ARBA" id="ARBA00023136"/>
    </source>
</evidence>
<keyword evidence="6 7" id="KW-0472">Membrane</keyword>
<reference evidence="8" key="1">
    <citation type="submission" date="2011-02" db="EMBL/GenBank/DDBJ databases">
        <title>Complete sequence of Acidovorax avenae subsp. avenae ATCC 19860.</title>
        <authorList>
            <consortium name="US DOE Joint Genome Institute"/>
            <person name="Lucas S."/>
            <person name="Copeland A."/>
            <person name="Lapidus A."/>
            <person name="Cheng J.-F."/>
            <person name="Goodwin L."/>
            <person name="Pitluck S."/>
            <person name="Chertkov O."/>
            <person name="Held B."/>
            <person name="Detter J.C."/>
            <person name="Han C."/>
            <person name="Tapia R."/>
            <person name="Land M."/>
            <person name="Hauser L."/>
            <person name="Kyrpides N."/>
            <person name="Ivanova N."/>
            <person name="Ovchinnikova G."/>
            <person name="Pagani I."/>
            <person name="Gordon S."/>
            <person name="Woyke T."/>
        </authorList>
    </citation>
    <scope>NUCLEOTIDE SEQUENCE</scope>
    <source>
        <strain evidence="8">ATCC 19860</strain>
    </source>
</reference>
<proteinExistence type="predicted"/>
<evidence type="ECO:0000256" key="5">
    <source>
        <dbReference type="ARBA" id="ARBA00022989"/>
    </source>
</evidence>
<comment type="subcellular location">
    <subcellularLocation>
        <location evidence="1">Membrane</location>
        <topology evidence="1">Multi-pass membrane protein</topology>
    </subcellularLocation>
</comment>
<dbReference type="PANTHER" id="PTHR36838">
    <property type="entry name" value="AUXIN EFFLUX CARRIER FAMILY PROTEIN"/>
    <property type="match status" value="1"/>
</dbReference>
<feature type="transmembrane region" description="Helical" evidence="7">
    <location>
        <begin position="117"/>
        <end position="137"/>
    </location>
</feature>
<dbReference type="AlphaFoldDB" id="F0Q9P9"/>
<name>F0Q9P9_PARA1</name>
<dbReference type="HOGENOM" id="CLU_056175_2_1_4"/>
<dbReference type="Pfam" id="PF03547">
    <property type="entry name" value="Mem_trans"/>
    <property type="match status" value="2"/>
</dbReference>
<organism evidence="8 9">
    <name type="scientific">Paracidovorax avenae (strain ATCC 19860 / DSM 7227 / CCUG 15838 / JCM 20985 / LMG 2117 / NCPPB 1011)</name>
    <name type="common">Acidovorax avenae</name>
    <dbReference type="NCBI Taxonomy" id="643561"/>
    <lineage>
        <taxon>Bacteria</taxon>
        <taxon>Pseudomonadati</taxon>
        <taxon>Pseudomonadota</taxon>
        <taxon>Betaproteobacteria</taxon>
        <taxon>Burkholderiales</taxon>
        <taxon>Comamonadaceae</taxon>
        <taxon>Paracidovorax</taxon>
    </lineage>
</organism>
<feature type="transmembrane region" description="Helical" evidence="7">
    <location>
        <begin position="281"/>
        <end position="300"/>
    </location>
</feature>
<dbReference type="Proteomes" id="UP000002482">
    <property type="component" value="Chromosome"/>
</dbReference>
<gene>
    <name evidence="8" type="ordered locus">Acav_2051</name>
</gene>
<evidence type="ECO:0000256" key="7">
    <source>
        <dbReference type="SAM" id="Phobius"/>
    </source>
</evidence>